<name>A0A6A6NLS0_9PEZI</name>
<keyword evidence="2" id="KW-1185">Reference proteome</keyword>
<accession>A0A6A6NLS0</accession>
<organism evidence="1 2">
    <name type="scientific">Lineolata rhizophorae</name>
    <dbReference type="NCBI Taxonomy" id="578093"/>
    <lineage>
        <taxon>Eukaryota</taxon>
        <taxon>Fungi</taxon>
        <taxon>Dikarya</taxon>
        <taxon>Ascomycota</taxon>
        <taxon>Pezizomycotina</taxon>
        <taxon>Dothideomycetes</taxon>
        <taxon>Dothideomycetes incertae sedis</taxon>
        <taxon>Lineolatales</taxon>
        <taxon>Lineolataceae</taxon>
        <taxon>Lineolata</taxon>
    </lineage>
</organism>
<evidence type="ECO:0000313" key="1">
    <source>
        <dbReference type="EMBL" id="KAF2452680.1"/>
    </source>
</evidence>
<dbReference type="EMBL" id="MU001705">
    <property type="protein sequence ID" value="KAF2452680.1"/>
    <property type="molecule type" value="Genomic_DNA"/>
</dbReference>
<dbReference type="Proteomes" id="UP000799766">
    <property type="component" value="Unassembled WGS sequence"/>
</dbReference>
<dbReference type="AlphaFoldDB" id="A0A6A6NLS0"/>
<protein>
    <submittedName>
        <fullName evidence="1">Uncharacterized protein</fullName>
    </submittedName>
</protein>
<gene>
    <name evidence="1" type="ORF">BDY21DRAFT_358403</name>
</gene>
<evidence type="ECO:0000313" key="2">
    <source>
        <dbReference type="Proteomes" id="UP000799766"/>
    </source>
</evidence>
<reference evidence="1" key="1">
    <citation type="journal article" date="2020" name="Stud. Mycol.">
        <title>101 Dothideomycetes genomes: a test case for predicting lifestyles and emergence of pathogens.</title>
        <authorList>
            <person name="Haridas S."/>
            <person name="Albert R."/>
            <person name="Binder M."/>
            <person name="Bloem J."/>
            <person name="Labutti K."/>
            <person name="Salamov A."/>
            <person name="Andreopoulos B."/>
            <person name="Baker S."/>
            <person name="Barry K."/>
            <person name="Bills G."/>
            <person name="Bluhm B."/>
            <person name="Cannon C."/>
            <person name="Castanera R."/>
            <person name="Culley D."/>
            <person name="Daum C."/>
            <person name="Ezra D."/>
            <person name="Gonzalez J."/>
            <person name="Henrissat B."/>
            <person name="Kuo A."/>
            <person name="Liang C."/>
            <person name="Lipzen A."/>
            <person name="Lutzoni F."/>
            <person name="Magnuson J."/>
            <person name="Mondo S."/>
            <person name="Nolan M."/>
            <person name="Ohm R."/>
            <person name="Pangilinan J."/>
            <person name="Park H.-J."/>
            <person name="Ramirez L."/>
            <person name="Alfaro M."/>
            <person name="Sun H."/>
            <person name="Tritt A."/>
            <person name="Yoshinaga Y."/>
            <person name="Zwiers L.-H."/>
            <person name="Turgeon B."/>
            <person name="Goodwin S."/>
            <person name="Spatafora J."/>
            <person name="Crous P."/>
            <person name="Grigoriev I."/>
        </authorList>
    </citation>
    <scope>NUCLEOTIDE SEQUENCE</scope>
    <source>
        <strain evidence="1">ATCC 16933</strain>
    </source>
</reference>
<sequence length="72" mass="7308">MRCAGSRGIYVAGKRVVPAHQPAVLCAGAAVPPTGGRYAWVRPVAASAAVPGRVRPADRLKGGAKLGLESVM</sequence>
<proteinExistence type="predicted"/>